<dbReference type="PRINTS" id="PR00738">
    <property type="entry name" value="GLHYDRLASE20"/>
</dbReference>
<evidence type="ECO:0000259" key="9">
    <source>
        <dbReference type="SMART" id="SM01081"/>
    </source>
</evidence>
<dbReference type="EMBL" id="BNCK01000001">
    <property type="protein sequence ID" value="GHF77434.1"/>
    <property type="molecule type" value="Genomic_DNA"/>
</dbReference>
<dbReference type="Pfam" id="PF03173">
    <property type="entry name" value="CHB_HEX"/>
    <property type="match status" value="1"/>
</dbReference>
<feature type="domain" description="Chitobiase/beta-hexosaminidases N-terminal" evidence="9">
    <location>
        <begin position="53"/>
        <end position="218"/>
    </location>
</feature>
<dbReference type="Gene3D" id="3.30.379.10">
    <property type="entry name" value="Chitobiase/beta-hexosaminidase domain 2-like"/>
    <property type="match status" value="1"/>
</dbReference>
<dbReference type="Gene3D" id="2.60.40.290">
    <property type="match status" value="1"/>
</dbReference>
<dbReference type="SUPFAM" id="SSF55545">
    <property type="entry name" value="beta-N-acetylhexosaminidase-like domain"/>
    <property type="match status" value="1"/>
</dbReference>
<dbReference type="GO" id="GO:0005975">
    <property type="term" value="P:carbohydrate metabolic process"/>
    <property type="evidence" value="ECO:0007669"/>
    <property type="project" value="InterPro"/>
</dbReference>
<comment type="similarity">
    <text evidence="2">Belongs to the glycosyl hydrolase 20 family.</text>
</comment>
<dbReference type="InterPro" id="IPR025705">
    <property type="entry name" value="Beta_hexosaminidase_sua/sub"/>
</dbReference>
<dbReference type="AlphaFoldDB" id="A0A919EH20"/>
<dbReference type="Pfam" id="PF02838">
    <property type="entry name" value="Glyco_hydro_20b"/>
    <property type="match status" value="1"/>
</dbReference>
<dbReference type="Pfam" id="PF00728">
    <property type="entry name" value="Glyco_hydro_20"/>
    <property type="match status" value="1"/>
</dbReference>
<evidence type="ECO:0000256" key="4">
    <source>
        <dbReference type="ARBA" id="ARBA00022801"/>
    </source>
</evidence>
<dbReference type="InterPro" id="IPR015882">
    <property type="entry name" value="HEX_bac_N"/>
</dbReference>
<evidence type="ECO:0000256" key="7">
    <source>
        <dbReference type="ARBA" id="ARBA00033000"/>
    </source>
</evidence>
<dbReference type="SMART" id="SM01081">
    <property type="entry name" value="CHB_HEX"/>
    <property type="match status" value="1"/>
</dbReference>
<evidence type="ECO:0000313" key="11">
    <source>
        <dbReference type="Proteomes" id="UP000623842"/>
    </source>
</evidence>
<evidence type="ECO:0000256" key="3">
    <source>
        <dbReference type="ARBA" id="ARBA00012663"/>
    </source>
</evidence>
<comment type="caution">
    <text evidence="10">The sequence shown here is derived from an EMBL/GenBank/DDBJ whole genome shotgun (WGS) entry which is preliminary data.</text>
</comment>
<evidence type="ECO:0000256" key="8">
    <source>
        <dbReference type="PIRSR" id="PIRSR625705-1"/>
    </source>
</evidence>
<dbReference type="CDD" id="cd02847">
    <property type="entry name" value="E_set_Chitobiase_C"/>
    <property type="match status" value="1"/>
</dbReference>
<dbReference type="InterPro" id="IPR015883">
    <property type="entry name" value="Glyco_hydro_20_cat"/>
</dbReference>
<dbReference type="Pfam" id="PF03174">
    <property type="entry name" value="CHB_HEX_C"/>
    <property type="match status" value="1"/>
</dbReference>
<dbReference type="InterPro" id="IPR017853">
    <property type="entry name" value="GH"/>
</dbReference>
<feature type="active site" description="Proton donor" evidence="8">
    <location>
        <position position="559"/>
    </location>
</feature>
<dbReference type="InterPro" id="IPR014756">
    <property type="entry name" value="Ig_E-set"/>
</dbReference>
<dbReference type="SUPFAM" id="SSF51445">
    <property type="entry name" value="(Trans)glycosidases"/>
    <property type="match status" value="1"/>
</dbReference>
<keyword evidence="5" id="KW-0326">Glycosidase</keyword>
<reference evidence="10" key="1">
    <citation type="journal article" date="2014" name="Int. J. Syst. Evol. Microbiol.">
        <title>Complete genome sequence of Corynebacterium casei LMG S-19264T (=DSM 44701T), isolated from a smear-ripened cheese.</title>
        <authorList>
            <consortium name="US DOE Joint Genome Institute (JGI-PGF)"/>
            <person name="Walter F."/>
            <person name="Albersmeier A."/>
            <person name="Kalinowski J."/>
            <person name="Ruckert C."/>
        </authorList>
    </citation>
    <scope>NUCLEOTIDE SEQUENCE</scope>
    <source>
        <strain evidence="10">KCTC 42731</strain>
    </source>
</reference>
<proteinExistence type="inferred from homology"/>
<dbReference type="InterPro" id="IPR004866">
    <property type="entry name" value="CHB/HEX_N_dom"/>
</dbReference>
<dbReference type="GO" id="GO:0004563">
    <property type="term" value="F:beta-N-acetylhexosaminidase activity"/>
    <property type="evidence" value="ECO:0007669"/>
    <property type="project" value="UniProtKB-EC"/>
</dbReference>
<keyword evidence="4" id="KW-0378">Hydrolase</keyword>
<keyword evidence="11" id="KW-1185">Reference proteome</keyword>
<dbReference type="RefSeq" id="WP_189766718.1">
    <property type="nucleotide sequence ID" value="NZ_BNCK01000001.1"/>
</dbReference>
<gene>
    <name evidence="10" type="primary">hexB</name>
    <name evidence="10" type="ORF">GCM10017161_00510</name>
</gene>
<dbReference type="PANTHER" id="PTHR22600">
    <property type="entry name" value="BETA-HEXOSAMINIDASE"/>
    <property type="match status" value="1"/>
</dbReference>
<evidence type="ECO:0000256" key="2">
    <source>
        <dbReference type="ARBA" id="ARBA00006285"/>
    </source>
</evidence>
<dbReference type="PROSITE" id="PS51257">
    <property type="entry name" value="PROKAR_LIPOPROTEIN"/>
    <property type="match status" value="1"/>
</dbReference>
<dbReference type="InterPro" id="IPR012291">
    <property type="entry name" value="CBM2_carb-bd_dom_sf"/>
</dbReference>
<protein>
    <recommendedName>
        <fullName evidence="3">beta-N-acetylhexosaminidase</fullName>
        <ecNumber evidence="3">3.2.1.52</ecNumber>
    </recommendedName>
    <alternativeName>
        <fullName evidence="6">Beta-N-acetylhexosaminidase</fullName>
    </alternativeName>
    <alternativeName>
        <fullName evidence="7">N-acetyl-beta-glucosaminidase</fullName>
    </alternativeName>
</protein>
<evidence type="ECO:0000256" key="6">
    <source>
        <dbReference type="ARBA" id="ARBA00030512"/>
    </source>
</evidence>
<evidence type="ECO:0000256" key="1">
    <source>
        <dbReference type="ARBA" id="ARBA00001231"/>
    </source>
</evidence>
<organism evidence="10 11">
    <name type="scientific">Thalassotalea marina</name>
    <dbReference type="NCBI Taxonomy" id="1673741"/>
    <lineage>
        <taxon>Bacteria</taxon>
        <taxon>Pseudomonadati</taxon>
        <taxon>Pseudomonadota</taxon>
        <taxon>Gammaproteobacteria</taxon>
        <taxon>Alteromonadales</taxon>
        <taxon>Colwelliaceae</taxon>
        <taxon>Thalassotalea</taxon>
    </lineage>
</organism>
<dbReference type="PANTHER" id="PTHR22600:SF57">
    <property type="entry name" value="BETA-N-ACETYLHEXOSAMINIDASE"/>
    <property type="match status" value="1"/>
</dbReference>
<dbReference type="Gene3D" id="2.60.40.10">
    <property type="entry name" value="Immunoglobulins"/>
    <property type="match status" value="1"/>
</dbReference>
<dbReference type="InterPro" id="IPR013783">
    <property type="entry name" value="Ig-like_fold"/>
</dbReference>
<dbReference type="GO" id="GO:0016020">
    <property type="term" value="C:membrane"/>
    <property type="evidence" value="ECO:0007669"/>
    <property type="project" value="TreeGrafter"/>
</dbReference>
<name>A0A919EH20_9GAMM</name>
<dbReference type="Proteomes" id="UP000623842">
    <property type="component" value="Unassembled WGS sequence"/>
</dbReference>
<dbReference type="SUPFAM" id="SSF81296">
    <property type="entry name" value="E set domains"/>
    <property type="match status" value="1"/>
</dbReference>
<accession>A0A919EH20</accession>
<dbReference type="InterPro" id="IPR004867">
    <property type="entry name" value="CHB_C_dom"/>
</dbReference>
<dbReference type="GO" id="GO:0030247">
    <property type="term" value="F:polysaccharide binding"/>
    <property type="evidence" value="ECO:0007669"/>
    <property type="project" value="InterPro"/>
</dbReference>
<evidence type="ECO:0000313" key="10">
    <source>
        <dbReference type="EMBL" id="GHF77434.1"/>
    </source>
</evidence>
<reference evidence="10" key="2">
    <citation type="submission" date="2020-09" db="EMBL/GenBank/DDBJ databases">
        <authorList>
            <person name="Sun Q."/>
            <person name="Kim S."/>
        </authorList>
    </citation>
    <scope>NUCLEOTIDE SEQUENCE</scope>
    <source>
        <strain evidence="10">KCTC 42731</strain>
    </source>
</reference>
<evidence type="ECO:0000256" key="5">
    <source>
        <dbReference type="ARBA" id="ARBA00023295"/>
    </source>
</evidence>
<dbReference type="InterPro" id="IPR008965">
    <property type="entry name" value="CBM2/CBM3_carb-bd_dom_sf"/>
</dbReference>
<dbReference type="EC" id="3.2.1.52" evidence="3"/>
<comment type="catalytic activity">
    <reaction evidence="1">
        <text>Hydrolysis of terminal non-reducing N-acetyl-D-hexosamine residues in N-acetyl-beta-D-hexosaminides.</text>
        <dbReference type="EC" id="3.2.1.52"/>
    </reaction>
</comment>
<dbReference type="InterPro" id="IPR029018">
    <property type="entry name" value="Hex-like_dom2"/>
</dbReference>
<sequence length="893" mass="100273">MKRECSISALGIVLLLAGCNAEKPPAHKSSESIAKPHQTLSQLTQADIDLLANNLQVQFIHQSNQASDRCDKSKTDGLCFAAKFRFTTPIDLPLAGWSIYYSQIAPLHNNDSDLFQLEHLNGDLHRLTPSNKFTGFKANTTYEIPFRAAFWSLAESDIMPNMFIVADNLAPRVIQSTKPAIDPETQMEFLPFVQSYTNYRDHFQRTPADSTPWLDSHGFYQRNLALGTELTDVSRVIIPTPKKVIFPEPSSDINLASGIQVTLQGVERSQVDVALKRLASLGIKEANNGLTVKLAVKADSNKIIGSYSLTATQAGIRITGVDASGVFNGLQTLASLITLNKPVIPMVTIEDEPLYEFRGLLVDVARNFRDKNFIIKLMDQMSAYKLNKLHLHMGEDEGWRLEIPGLPELTEVGAQRCFDPNEQKCLMPQLGAGIDPSSKNNGYYSVEDYKEILTAATARHIQVLPSLDMPGHSRAAIKAMEARYNKYSALEQKDKANEYLLYDPNDKTQYSSIQFYNDNTINACQESSYAFVKKVMTEVKKIHNDAGQPLTRYHIGADETAGAWLDSPVCKAFIENNDKGITDMKQLGAYFVERVANMLADMGIEPAAWSDGLEHTKANNMPAVVQANAWGHLPWGAHHTLSELVNRNWQVVLSIPDVTYFDFPYEADPKEHGYYWASRRTNTEKVFQFMPQNIPIHAEFWLDRQDNPFVIDDTLQVDASGKTTHQPMKESKTYFGLQGQLWSENVRTDNMAEYKIFPRLIALAERAWHKATWAVPYNYLGAKYDQTSGVFNENLKHQRDQQWRLFANALGQKELPKLDKANVTYRLPTVGAKVEQGVLYANIAFPGLTIEFKDGNKPWTTYNEPTAVGDNVQVRAVTKDGQRKGRSVSVVVL</sequence>
<dbReference type="SUPFAM" id="SSF49384">
    <property type="entry name" value="Carbohydrate-binding domain"/>
    <property type="match status" value="1"/>
</dbReference>
<dbReference type="GO" id="GO:0030203">
    <property type="term" value="P:glycosaminoglycan metabolic process"/>
    <property type="evidence" value="ECO:0007669"/>
    <property type="project" value="TreeGrafter"/>
</dbReference>
<dbReference type="Gene3D" id="3.20.20.80">
    <property type="entry name" value="Glycosidases"/>
    <property type="match status" value="1"/>
</dbReference>